<sequence length="83" mass="9166">MRRQPARPARVSSPGRRTENATCSLLSVCDLIHNAQDNGPIGDYYINRCSILHMVGNGCIAQTGCHQAMGDRLKAIILYIMFC</sequence>
<dbReference type="AlphaFoldDB" id="A0A921RMF3"/>
<comment type="caution">
    <text evidence="1">The sequence shown here is derived from an EMBL/GenBank/DDBJ whole genome shotgun (WGS) entry which is preliminary data.</text>
</comment>
<organism evidence="1 2">
    <name type="scientific">Sorghum bicolor</name>
    <name type="common">Sorghum</name>
    <name type="synonym">Sorghum vulgare</name>
    <dbReference type="NCBI Taxonomy" id="4558"/>
    <lineage>
        <taxon>Eukaryota</taxon>
        <taxon>Viridiplantae</taxon>
        <taxon>Streptophyta</taxon>
        <taxon>Embryophyta</taxon>
        <taxon>Tracheophyta</taxon>
        <taxon>Spermatophyta</taxon>
        <taxon>Magnoliopsida</taxon>
        <taxon>Liliopsida</taxon>
        <taxon>Poales</taxon>
        <taxon>Poaceae</taxon>
        <taxon>PACMAD clade</taxon>
        <taxon>Panicoideae</taxon>
        <taxon>Andropogonodae</taxon>
        <taxon>Andropogoneae</taxon>
        <taxon>Sorghinae</taxon>
        <taxon>Sorghum</taxon>
    </lineage>
</organism>
<proteinExistence type="predicted"/>
<name>A0A921RMF3_SORBI</name>
<evidence type="ECO:0000313" key="1">
    <source>
        <dbReference type="EMBL" id="KAG0542897.1"/>
    </source>
</evidence>
<gene>
    <name evidence="1" type="ORF">BDA96_02G143400</name>
</gene>
<dbReference type="EMBL" id="CM027681">
    <property type="protein sequence ID" value="KAG0542897.1"/>
    <property type="molecule type" value="Genomic_DNA"/>
</dbReference>
<dbReference type="Proteomes" id="UP000807115">
    <property type="component" value="Chromosome 2"/>
</dbReference>
<accession>A0A921RMF3</accession>
<reference evidence="1" key="1">
    <citation type="journal article" date="2019" name="BMC Genomics">
        <title>A new reference genome for Sorghum bicolor reveals high levels of sequence similarity between sweet and grain genotypes: implications for the genetics of sugar metabolism.</title>
        <authorList>
            <person name="Cooper E.A."/>
            <person name="Brenton Z.W."/>
            <person name="Flinn B.S."/>
            <person name="Jenkins J."/>
            <person name="Shu S."/>
            <person name="Flowers D."/>
            <person name="Luo F."/>
            <person name="Wang Y."/>
            <person name="Xia P."/>
            <person name="Barry K."/>
            <person name="Daum C."/>
            <person name="Lipzen A."/>
            <person name="Yoshinaga Y."/>
            <person name="Schmutz J."/>
            <person name="Saski C."/>
            <person name="Vermerris W."/>
            <person name="Kresovich S."/>
        </authorList>
    </citation>
    <scope>NUCLEOTIDE SEQUENCE</scope>
</reference>
<evidence type="ECO:0000313" key="2">
    <source>
        <dbReference type="Proteomes" id="UP000807115"/>
    </source>
</evidence>
<protein>
    <submittedName>
        <fullName evidence="1">Uncharacterized protein</fullName>
    </submittedName>
</protein>
<reference evidence="1" key="2">
    <citation type="submission" date="2020-10" db="EMBL/GenBank/DDBJ databases">
        <authorList>
            <person name="Cooper E.A."/>
            <person name="Brenton Z.W."/>
            <person name="Flinn B.S."/>
            <person name="Jenkins J."/>
            <person name="Shu S."/>
            <person name="Flowers D."/>
            <person name="Luo F."/>
            <person name="Wang Y."/>
            <person name="Xia P."/>
            <person name="Barry K."/>
            <person name="Daum C."/>
            <person name="Lipzen A."/>
            <person name="Yoshinaga Y."/>
            <person name="Schmutz J."/>
            <person name="Saski C."/>
            <person name="Vermerris W."/>
            <person name="Kresovich S."/>
        </authorList>
    </citation>
    <scope>NUCLEOTIDE SEQUENCE</scope>
</reference>